<organism evidence="2 3">
    <name type="scientific">Cicer arietinum</name>
    <name type="common">Chickpea</name>
    <name type="synonym">Garbanzo</name>
    <dbReference type="NCBI Taxonomy" id="3827"/>
    <lineage>
        <taxon>Eukaryota</taxon>
        <taxon>Viridiplantae</taxon>
        <taxon>Streptophyta</taxon>
        <taxon>Embryophyta</taxon>
        <taxon>Tracheophyta</taxon>
        <taxon>Spermatophyta</taxon>
        <taxon>Magnoliopsida</taxon>
        <taxon>eudicotyledons</taxon>
        <taxon>Gunneridae</taxon>
        <taxon>Pentapetalae</taxon>
        <taxon>rosids</taxon>
        <taxon>fabids</taxon>
        <taxon>Fabales</taxon>
        <taxon>Fabaceae</taxon>
        <taxon>Papilionoideae</taxon>
        <taxon>50 kb inversion clade</taxon>
        <taxon>NPAAA clade</taxon>
        <taxon>Hologalegina</taxon>
        <taxon>IRL clade</taxon>
        <taxon>Cicereae</taxon>
        <taxon>Cicer</taxon>
    </lineage>
</organism>
<reference evidence="3" key="2">
    <citation type="submission" date="2025-08" db="UniProtKB">
        <authorList>
            <consortium name="RefSeq"/>
        </authorList>
    </citation>
    <scope>IDENTIFICATION</scope>
    <source>
        <tissue evidence="3">Etiolated seedlings</tissue>
    </source>
</reference>
<keyword evidence="2" id="KW-1185">Reference proteome</keyword>
<evidence type="ECO:0000256" key="1">
    <source>
        <dbReference type="SAM" id="Phobius"/>
    </source>
</evidence>
<feature type="transmembrane region" description="Helical" evidence="1">
    <location>
        <begin position="110"/>
        <end position="128"/>
    </location>
</feature>
<evidence type="ECO:0000313" key="3">
    <source>
        <dbReference type="RefSeq" id="XP_027190902.1"/>
    </source>
</evidence>
<dbReference type="AlphaFoldDB" id="A0A3Q7YBV9"/>
<dbReference type="RefSeq" id="XP_027190902.1">
    <property type="nucleotide sequence ID" value="XM_027335101.1"/>
</dbReference>
<gene>
    <name evidence="3" type="primary">LOC101500112</name>
</gene>
<evidence type="ECO:0000313" key="2">
    <source>
        <dbReference type="Proteomes" id="UP000087171"/>
    </source>
</evidence>
<protein>
    <submittedName>
        <fullName evidence="3">Uncharacterized protein LOC101500112 isoform X1</fullName>
    </submittedName>
</protein>
<dbReference type="Proteomes" id="UP000087171">
    <property type="component" value="Chromosome Ca5"/>
</dbReference>
<name>A0A3Q7YBV9_CICAR</name>
<sequence>MCYFNFFFKEYFILFFPIETFSPSSLKNTLVFSKPVTRVSSQNIQALQKQISFSSKSKISFSIALSQQPNIYCFQNHVITLDRYSLSFTLKSATFFYDLRRCTLSELNRLSLIWVFFDLGIFSVFLFASTSISDSRETITPKIHPSIFNHSSGLHHQSYSRPRHHCCVAPFLPIFSGINEYSVCFDLCKLMAALLFCMMWRDHSPTLSIRYMPLILHHINNNSLNNLLNENFTLSSISK</sequence>
<proteinExistence type="predicted"/>
<keyword evidence="1" id="KW-0812">Transmembrane</keyword>
<accession>A0A3Q7YBV9</accession>
<keyword evidence="1" id="KW-1133">Transmembrane helix</keyword>
<keyword evidence="1" id="KW-0472">Membrane</keyword>
<reference evidence="2" key="1">
    <citation type="journal article" date="2013" name="Nat. Biotechnol.">
        <title>Draft genome sequence of chickpea (Cicer arietinum) provides a resource for trait improvement.</title>
        <authorList>
            <person name="Varshney R.K."/>
            <person name="Song C."/>
            <person name="Saxena R.K."/>
            <person name="Azam S."/>
            <person name="Yu S."/>
            <person name="Sharpe A.G."/>
            <person name="Cannon S."/>
            <person name="Baek J."/>
            <person name="Rosen B.D."/>
            <person name="Tar'an B."/>
            <person name="Millan T."/>
            <person name="Zhang X."/>
            <person name="Ramsay L.D."/>
            <person name="Iwata A."/>
            <person name="Wang Y."/>
            <person name="Nelson W."/>
            <person name="Farmer A.D."/>
            <person name="Gaur P.M."/>
            <person name="Soderlund C."/>
            <person name="Penmetsa R.V."/>
            <person name="Xu C."/>
            <person name="Bharti A.K."/>
            <person name="He W."/>
            <person name="Winter P."/>
            <person name="Zhao S."/>
            <person name="Hane J.K."/>
            <person name="Carrasquilla-Garcia N."/>
            <person name="Condie J.A."/>
            <person name="Upadhyaya H.D."/>
            <person name="Luo M.C."/>
            <person name="Thudi M."/>
            <person name="Gowda C.L."/>
            <person name="Singh N.P."/>
            <person name="Lichtenzveig J."/>
            <person name="Gali K.K."/>
            <person name="Rubio J."/>
            <person name="Nadarajan N."/>
            <person name="Dolezel J."/>
            <person name="Bansal K.C."/>
            <person name="Xu X."/>
            <person name="Edwards D."/>
            <person name="Zhang G."/>
            <person name="Kahl G."/>
            <person name="Gil J."/>
            <person name="Singh K.B."/>
            <person name="Datta S.K."/>
            <person name="Jackson S.A."/>
            <person name="Wang J."/>
            <person name="Cook D.R."/>
        </authorList>
    </citation>
    <scope>NUCLEOTIDE SEQUENCE [LARGE SCALE GENOMIC DNA]</scope>
    <source>
        <strain evidence="2">cv. CDC Frontier</strain>
    </source>
</reference>